<accession>A0A172Q052</accession>
<sequence length="301" mass="34776">MYLDIFGKIRENLEKPSKLKRPNLLAINPSGQVCYDLSTDKQVGSCLRQVWLDKTNHPKSSTISLKARMAAFSGNWWEDWFINQLQQVGIYEDSQFIASDPSRYMKGLVDVSITNPSTGELELIEVKTYDGSNYTTAQAILGNRTKRPSPKISHLLQAFRYLMVYKDEVKAINLCYIDRSCGDWYKYKQFRITFTEVNGNLYPLIETNWNGEYHSYTEMSVSSDGIDKAELKLIDALMSNTIPMKEYIQEYTVEEIEAKYRLGEIPKYAYDKWVKDPVNNPIGDYQCRYCAFNNGACNSYD</sequence>
<evidence type="ECO:0000313" key="2">
    <source>
        <dbReference type="Proteomes" id="UP000225947"/>
    </source>
</evidence>
<reference evidence="2" key="1">
    <citation type="submission" date="2016-03" db="EMBL/GenBank/DDBJ databases">
        <title>Characterization of Acinetobacter baumannii phage vB_AbaM_ME3.</title>
        <authorList>
            <person name="Buttimer C.T.H."/>
            <person name="Elbreki M."/>
            <person name="Coffey A."/>
        </authorList>
    </citation>
    <scope>NUCLEOTIDE SEQUENCE [LARGE SCALE GENOMIC DNA]</scope>
</reference>
<proteinExistence type="predicted"/>
<organism evidence="1 2">
    <name type="scientific">Acinetobacter phage vB_AbaM_ME3</name>
    <dbReference type="NCBI Taxonomy" id="1837876"/>
    <lineage>
        <taxon>Viruses</taxon>
        <taxon>Duplodnaviria</taxon>
        <taxon>Heunggongvirae</taxon>
        <taxon>Uroviricota</taxon>
        <taxon>Caudoviricetes</taxon>
        <taxon>Metrivirus</taxon>
        <taxon>Metrivirus ME3</taxon>
    </lineage>
</organism>
<dbReference type="Proteomes" id="UP000225947">
    <property type="component" value="Segment"/>
</dbReference>
<keyword evidence="2" id="KW-1185">Reference proteome</keyword>
<name>A0A172Q052_9CAUD</name>
<evidence type="ECO:0000313" key="1">
    <source>
        <dbReference type="EMBL" id="AND75232.1"/>
    </source>
</evidence>
<gene>
    <name evidence="1" type="ORF">ME3_71</name>
</gene>
<protein>
    <submittedName>
        <fullName evidence="1">Uncharacterized protein</fullName>
    </submittedName>
</protein>
<dbReference type="InterPro" id="IPR011604">
    <property type="entry name" value="PDDEXK-like_dom_sf"/>
</dbReference>
<dbReference type="Gene3D" id="3.90.320.10">
    <property type="match status" value="1"/>
</dbReference>
<dbReference type="EMBL" id="KU935715">
    <property type="protein sequence ID" value="AND75232.1"/>
    <property type="molecule type" value="Genomic_DNA"/>
</dbReference>